<proteinExistence type="predicted"/>
<dbReference type="OrthoDB" id="9814627at2"/>
<dbReference type="EMBL" id="BJYI01000005">
    <property type="protein sequence ID" value="GEN71597.1"/>
    <property type="molecule type" value="Genomic_DNA"/>
</dbReference>
<evidence type="ECO:0000256" key="1">
    <source>
        <dbReference type="SAM" id="SignalP"/>
    </source>
</evidence>
<feature type="signal peptide" evidence="1">
    <location>
        <begin position="1"/>
        <end position="18"/>
    </location>
</feature>
<protein>
    <recommendedName>
        <fullName evidence="4">YD repeat-containing protein</fullName>
    </recommendedName>
</protein>
<dbReference type="Gene3D" id="2.180.10.10">
    <property type="entry name" value="RHS repeat-associated core"/>
    <property type="match status" value="1"/>
</dbReference>
<gene>
    <name evidence="2" type="ORF">CLA01_16690</name>
</gene>
<reference evidence="2 3" key="1">
    <citation type="submission" date="2019-07" db="EMBL/GenBank/DDBJ databases">
        <title>Whole genome shotgun sequence of Chryseobacterium lathyri NBRC 105250.</title>
        <authorList>
            <person name="Hosoyama A."/>
            <person name="Uohara A."/>
            <person name="Ohji S."/>
            <person name="Ichikawa N."/>
        </authorList>
    </citation>
    <scope>NUCLEOTIDE SEQUENCE [LARGE SCALE GENOMIC DNA]</scope>
    <source>
        <strain evidence="2 3">NBRC 105250</strain>
    </source>
</reference>
<feature type="chain" id="PRO_5022190542" description="YD repeat-containing protein" evidence="1">
    <location>
        <begin position="19"/>
        <end position="1099"/>
    </location>
</feature>
<accession>A0A511Y8S8</accession>
<sequence length="1099" mass="120857">MRKILIPAALLLINFMQAQQSTTNATLPNIIPPSPTAYALGNYGNVPVGLFTGSPNISVPLFTYKTGNIDLPLSLSYSSNGIKVDELSTNVGLGWNLNFGGVITRMVRDRADEASTHITTPETVSGAYTNPVTNQFLYTVGNATDAVDTEADLYSFNFNGYSGKFFYDQAGQPHIVDQQAIKIEKTGQGFTLTVENGEKYYFTETESTVYRSQGDGHSIPSGAVTAWYLTKIANPNGDEIYFNYEAGTLAEYTSSESQTLRVSVGYPGTQPSCQSSGYALAPSTSPIVSNTMQVSGKRITSISSNNTADGSVTFEYEANSSVLDVDGNVKVKTIRLLGRNGEIVESTGFDYLNTANKRNFLTGITFKDPQKKYSFEYDNPQDFPERLSKAQDHWGYYNKAYNGNLVPRNIPDYGLSKIPYGGADKEPNPLYSKLGMLKKVTYPTKGYTELEYEGNTYWGEKTIIPNLYTNYLEVETDTQIDDQTVEHTFVSVMDQPVTINAMLTANSISQCSSFAGSGHFSGTVQINQGNIYHLTRDSRTMNISFNAIAGETYTIKLHADFMCSNVSANISYFQTAPQTFFTNLDTGGVRVKSTKDIDPASNIPVYKRYYYAHKDDINHSSGLKGNKTYYTDLVKWETVCYGGPGSGTPGACNGIVENSDIVLSSSSLMPLYDTGTMTCLYPFVTISEGGDNFENGGEMKEFTVQRDDPGSNIWGPGGINSGPWTNKGWNNGTERRSLTLRKNSGSSVLDIIQEKENIYEKNDAATFELKNFIGKKLYDPACGSFSHPYTCTAADVGMPNNKCTGLAEGTSVNLASLGNLNINEYRNVSYWHYLKSQKTTDYLEGIPVKTETEYFYNNPAHYQLGRQKTTFADGRINETSYSYAYEKGNQLMIGRNMVGIPLETVTSQTIGTATKTLSKTETVYPASLPTSETGNLILPQLVKSYDIPNGTATSELKYDKYDTNGNILQYTEKTGTPVATVWGYGNTQPIAQIEGISYDQLAGLGLISSIVTASDNDASDPNTEAALISALDAFRNNSALKGYRITTFTYDLLKGVTSITPPSGIREVYLYDTYGRLKEVRENDKTGNILKEFKYNYKP</sequence>
<keyword evidence="1" id="KW-0732">Signal</keyword>
<evidence type="ECO:0000313" key="2">
    <source>
        <dbReference type="EMBL" id="GEN71597.1"/>
    </source>
</evidence>
<dbReference type="AlphaFoldDB" id="A0A511Y8S8"/>
<dbReference type="RefSeq" id="WP_146897014.1">
    <property type="nucleotide sequence ID" value="NZ_BJYI01000005.1"/>
</dbReference>
<comment type="caution">
    <text evidence="2">The sequence shown here is derived from an EMBL/GenBank/DDBJ whole genome shotgun (WGS) entry which is preliminary data.</text>
</comment>
<organism evidence="2 3">
    <name type="scientific">Chryseobacterium lathyri</name>
    <dbReference type="NCBI Taxonomy" id="395933"/>
    <lineage>
        <taxon>Bacteria</taxon>
        <taxon>Pseudomonadati</taxon>
        <taxon>Bacteroidota</taxon>
        <taxon>Flavobacteriia</taxon>
        <taxon>Flavobacteriales</taxon>
        <taxon>Weeksellaceae</taxon>
        <taxon>Chryseobacterium group</taxon>
        <taxon>Chryseobacterium</taxon>
    </lineage>
</organism>
<name>A0A511Y8S8_9FLAO</name>
<evidence type="ECO:0008006" key="4">
    <source>
        <dbReference type="Google" id="ProtNLM"/>
    </source>
</evidence>
<dbReference type="Proteomes" id="UP000321150">
    <property type="component" value="Unassembled WGS sequence"/>
</dbReference>
<evidence type="ECO:0000313" key="3">
    <source>
        <dbReference type="Proteomes" id="UP000321150"/>
    </source>
</evidence>